<organism evidence="2 3">
    <name type="scientific">Marivirga salinarum</name>
    <dbReference type="NCBI Taxonomy" id="3059078"/>
    <lineage>
        <taxon>Bacteria</taxon>
        <taxon>Pseudomonadati</taxon>
        <taxon>Bacteroidota</taxon>
        <taxon>Cytophagia</taxon>
        <taxon>Cytophagales</taxon>
        <taxon>Marivirgaceae</taxon>
        <taxon>Marivirga</taxon>
    </lineage>
</organism>
<reference evidence="2 3" key="1">
    <citation type="submission" date="2023-08" db="EMBL/GenBank/DDBJ databases">
        <title>Comparative genomics and taxonomic characterization of three novel marine species of genus Marivirga.</title>
        <authorList>
            <person name="Muhammad N."/>
            <person name="Kim S.-G."/>
        </authorList>
    </citation>
    <scope>NUCLEOTIDE SEQUENCE [LARGE SCALE GENOMIC DNA]</scope>
    <source>
        <strain evidence="2 3">BDSF4-3</strain>
    </source>
</reference>
<dbReference type="Proteomes" id="UP001230496">
    <property type="component" value="Chromosome"/>
</dbReference>
<protein>
    <submittedName>
        <fullName evidence="2">Acetate--CoA ligase family protein</fullName>
    </submittedName>
</protein>
<keyword evidence="3" id="KW-1185">Reference proteome</keyword>
<name>A0AA51RD22_9BACT</name>
<dbReference type="EMBL" id="CP129971">
    <property type="protein sequence ID" value="WMN12513.1"/>
    <property type="molecule type" value="Genomic_DNA"/>
</dbReference>
<dbReference type="Pfam" id="PF13380">
    <property type="entry name" value="CoA_binding_2"/>
    <property type="match status" value="1"/>
</dbReference>
<dbReference type="PANTHER" id="PTHR42793">
    <property type="entry name" value="COA BINDING DOMAIN CONTAINING PROTEIN"/>
    <property type="match status" value="1"/>
</dbReference>
<dbReference type="SUPFAM" id="SSF51735">
    <property type="entry name" value="NAD(P)-binding Rossmann-fold domains"/>
    <property type="match status" value="1"/>
</dbReference>
<evidence type="ECO:0000313" key="3">
    <source>
        <dbReference type="Proteomes" id="UP001230496"/>
    </source>
</evidence>
<dbReference type="SUPFAM" id="SSF56059">
    <property type="entry name" value="Glutathione synthetase ATP-binding domain-like"/>
    <property type="match status" value="1"/>
</dbReference>
<dbReference type="RefSeq" id="WP_308350673.1">
    <property type="nucleotide sequence ID" value="NZ_CP129971.1"/>
</dbReference>
<dbReference type="InterPro" id="IPR032875">
    <property type="entry name" value="Succ_CoA_lig_flav_dom"/>
</dbReference>
<accession>A0AA51RD22</accession>
<dbReference type="Pfam" id="PF13607">
    <property type="entry name" value="Succ_CoA_lig"/>
    <property type="match status" value="1"/>
</dbReference>
<dbReference type="GO" id="GO:0016874">
    <property type="term" value="F:ligase activity"/>
    <property type="evidence" value="ECO:0007669"/>
    <property type="project" value="UniProtKB-KW"/>
</dbReference>
<dbReference type="PANTHER" id="PTHR42793:SF1">
    <property type="entry name" value="PEPTIDYL-LYSINE N-ACETYLTRANSFERASE PATZ"/>
    <property type="match status" value="1"/>
</dbReference>
<dbReference type="InterPro" id="IPR016102">
    <property type="entry name" value="Succinyl-CoA_synth-like"/>
</dbReference>
<dbReference type="AlphaFoldDB" id="A0AA51RD22"/>
<dbReference type="KEGG" id="msaa:QYS49_33830"/>
<dbReference type="SMART" id="SM00881">
    <property type="entry name" value="CoA_binding"/>
    <property type="match status" value="1"/>
</dbReference>
<dbReference type="InterPro" id="IPR013815">
    <property type="entry name" value="ATP_grasp_subdomain_1"/>
</dbReference>
<evidence type="ECO:0000313" key="2">
    <source>
        <dbReference type="EMBL" id="WMN12513.1"/>
    </source>
</evidence>
<dbReference type="SUPFAM" id="SSF52210">
    <property type="entry name" value="Succinyl-CoA synthetase domains"/>
    <property type="match status" value="2"/>
</dbReference>
<dbReference type="GO" id="GO:0005524">
    <property type="term" value="F:ATP binding"/>
    <property type="evidence" value="ECO:0007669"/>
    <property type="project" value="InterPro"/>
</dbReference>
<evidence type="ECO:0000259" key="1">
    <source>
        <dbReference type="SMART" id="SM00881"/>
    </source>
</evidence>
<dbReference type="Gene3D" id="3.30.470.20">
    <property type="entry name" value="ATP-grasp fold, B domain"/>
    <property type="match status" value="1"/>
</dbReference>
<proteinExistence type="predicted"/>
<dbReference type="InterPro" id="IPR003781">
    <property type="entry name" value="CoA-bd"/>
</dbReference>
<sequence>MLQNSLLKPESIAVIGASENQSKPGGKVIYNLISGGFKGKIYGVNPKAISIKGVDHISGIDLLPKVDLAILSIPAALCVNTVEKLAKAGTKGFIIYSAGFAEAGENGIELENQLIAIAEKYNAQIIGPNCIGIINGHYKGVFTTPVPHYYEEGCELISSSGATAVFIMEAAHAVGLKFSNIYSIGNAGQTGVEEILEHMDVTYDPKRSPKVKLLYLENIKNPFKFLKHASSLVRKGCHIAAIKSGYSEAGSRAASSHTGAIATSDTLIRALFKKAAIVYCNSREELINVAAVWQENKAIGKNVAIITHAGGSAVMLTDVLSSNGVKVPPIDEDKAQDLLKKLHPGSSVANPIDFLATGTADQLAEIIDFCEDLEEIDAMVVVFGSPGLFNVRDVYEVLHKKLKSCKKAIFPVLPSLINAGKEIQEFLDKGHVNFPDEVVLGKALASAANIDVPAYGKYDLAEMDYSRIRDIIAESKSGYLDTNIVRELLTAAGIKMVKEQEFYDEKSLENIQKTMAFPLVMKVLGPIHKTDVGGVSLNINSQEFLKKEFNRMMKISGAKGVLIQEMKKGEEFFAGAVKKGNFGHLVLCGMGGIFVEIIKDVANGLAPLSKREAEKMIKSLKTYPIIQGYRGRAGINEAAFADVIVRLASLVHLAPEIEEIDMNPLIGNEKELVVVDARIRVS</sequence>
<dbReference type="Gene3D" id="3.40.50.720">
    <property type="entry name" value="NAD(P)-binding Rossmann-like Domain"/>
    <property type="match status" value="1"/>
</dbReference>
<dbReference type="InterPro" id="IPR036291">
    <property type="entry name" value="NAD(P)-bd_dom_sf"/>
</dbReference>
<feature type="domain" description="CoA-binding" evidence="1">
    <location>
        <begin position="6"/>
        <end position="100"/>
    </location>
</feature>
<dbReference type="Gene3D" id="3.40.50.261">
    <property type="entry name" value="Succinyl-CoA synthetase domains"/>
    <property type="match status" value="2"/>
</dbReference>
<dbReference type="Pfam" id="PF13549">
    <property type="entry name" value="ATP-grasp_5"/>
    <property type="match status" value="1"/>
</dbReference>
<gene>
    <name evidence="2" type="ORF">QYS49_33830</name>
</gene>
<dbReference type="Gene3D" id="3.30.1490.20">
    <property type="entry name" value="ATP-grasp fold, A domain"/>
    <property type="match status" value="1"/>
</dbReference>
<keyword evidence="2" id="KW-0436">Ligase</keyword>